<keyword evidence="2" id="KW-0813">Transport</keyword>
<dbReference type="NCBIfam" id="NF033827">
    <property type="entry name" value="CDF_efflux_DmeF"/>
    <property type="match status" value="1"/>
</dbReference>
<dbReference type="AlphaFoldDB" id="A0A5C6DV84"/>
<evidence type="ECO:0000256" key="6">
    <source>
        <dbReference type="ARBA" id="ARBA00023136"/>
    </source>
</evidence>
<dbReference type="PANTHER" id="PTHR45755:SF4">
    <property type="entry name" value="ZINC TRANSPORTER 7"/>
    <property type="match status" value="1"/>
</dbReference>
<keyword evidence="3 7" id="KW-0812">Transmembrane</keyword>
<dbReference type="SUPFAM" id="SSF161111">
    <property type="entry name" value="Cation efflux protein transmembrane domain-like"/>
    <property type="match status" value="1"/>
</dbReference>
<evidence type="ECO:0000256" key="2">
    <source>
        <dbReference type="ARBA" id="ARBA00022448"/>
    </source>
</evidence>
<keyword evidence="4 7" id="KW-1133">Transmembrane helix</keyword>
<dbReference type="RefSeq" id="WP_146600539.1">
    <property type="nucleotide sequence ID" value="NZ_SJPY01000005.1"/>
</dbReference>
<feature type="transmembrane region" description="Helical" evidence="7">
    <location>
        <begin position="91"/>
        <end position="109"/>
    </location>
</feature>
<feature type="domain" description="Cation efflux protein transmembrane" evidence="8">
    <location>
        <begin position="23"/>
        <end position="234"/>
    </location>
</feature>
<dbReference type="PANTHER" id="PTHR45755">
    <property type="match status" value="1"/>
</dbReference>
<evidence type="ECO:0000313" key="9">
    <source>
        <dbReference type="EMBL" id="TWU39867.1"/>
    </source>
</evidence>
<dbReference type="InterPro" id="IPR002524">
    <property type="entry name" value="Cation_efflux"/>
</dbReference>
<organism evidence="9 10">
    <name type="scientific">Novipirellula aureliae</name>
    <dbReference type="NCBI Taxonomy" id="2527966"/>
    <lineage>
        <taxon>Bacteria</taxon>
        <taxon>Pseudomonadati</taxon>
        <taxon>Planctomycetota</taxon>
        <taxon>Planctomycetia</taxon>
        <taxon>Pirellulales</taxon>
        <taxon>Pirellulaceae</taxon>
        <taxon>Novipirellula</taxon>
    </lineage>
</organism>
<dbReference type="EMBL" id="SJPY01000005">
    <property type="protein sequence ID" value="TWU39867.1"/>
    <property type="molecule type" value="Genomic_DNA"/>
</dbReference>
<feature type="transmembrane region" description="Helical" evidence="7">
    <location>
        <begin position="20"/>
        <end position="46"/>
    </location>
</feature>
<dbReference type="NCBIfam" id="TIGR01297">
    <property type="entry name" value="CDF"/>
    <property type="match status" value="1"/>
</dbReference>
<evidence type="ECO:0000256" key="7">
    <source>
        <dbReference type="SAM" id="Phobius"/>
    </source>
</evidence>
<dbReference type="InterPro" id="IPR045316">
    <property type="entry name" value="Msc2-like"/>
</dbReference>
<reference evidence="9 10" key="1">
    <citation type="submission" date="2019-02" db="EMBL/GenBank/DDBJ databases">
        <title>Deep-cultivation of Planctomycetes and their phenomic and genomic characterization uncovers novel biology.</title>
        <authorList>
            <person name="Wiegand S."/>
            <person name="Jogler M."/>
            <person name="Boedeker C."/>
            <person name="Pinto D."/>
            <person name="Vollmers J."/>
            <person name="Rivas-Marin E."/>
            <person name="Kohn T."/>
            <person name="Peeters S.H."/>
            <person name="Heuer A."/>
            <person name="Rast P."/>
            <person name="Oberbeckmann S."/>
            <person name="Bunk B."/>
            <person name="Jeske O."/>
            <person name="Meyerdierks A."/>
            <person name="Storesund J.E."/>
            <person name="Kallscheuer N."/>
            <person name="Luecker S."/>
            <person name="Lage O.M."/>
            <person name="Pohl T."/>
            <person name="Merkel B.J."/>
            <person name="Hornburger P."/>
            <person name="Mueller R.-W."/>
            <person name="Bruemmer F."/>
            <person name="Labrenz M."/>
            <person name="Spormann A.M."/>
            <person name="Op Den Camp H."/>
            <person name="Overmann J."/>
            <person name="Amann R."/>
            <person name="Jetten M.S.M."/>
            <person name="Mascher T."/>
            <person name="Medema M.H."/>
            <person name="Devos D.P."/>
            <person name="Kaster A.-K."/>
            <person name="Ovreas L."/>
            <person name="Rohde M."/>
            <person name="Galperin M.Y."/>
            <person name="Jogler C."/>
        </authorList>
    </citation>
    <scope>NUCLEOTIDE SEQUENCE [LARGE SCALE GENOMIC DNA]</scope>
    <source>
        <strain evidence="9 10">Q31b</strain>
    </source>
</reference>
<keyword evidence="5" id="KW-0406">Ion transport</keyword>
<evidence type="ECO:0000256" key="5">
    <source>
        <dbReference type="ARBA" id="ARBA00023065"/>
    </source>
</evidence>
<proteinExistence type="predicted"/>
<accession>A0A5C6DV84</accession>
<protein>
    <submittedName>
        <fullName evidence="9">Cadmium, cobalt and zinc/H(+)-K(+) antiporter</fullName>
    </submittedName>
</protein>
<evidence type="ECO:0000256" key="1">
    <source>
        <dbReference type="ARBA" id="ARBA00004141"/>
    </source>
</evidence>
<keyword evidence="6 7" id="KW-0472">Membrane</keyword>
<evidence type="ECO:0000256" key="3">
    <source>
        <dbReference type="ARBA" id="ARBA00022692"/>
    </source>
</evidence>
<feature type="transmembrane region" description="Helical" evidence="7">
    <location>
        <begin position="52"/>
        <end position="71"/>
    </location>
</feature>
<feature type="transmembrane region" description="Helical" evidence="7">
    <location>
        <begin position="209"/>
        <end position="226"/>
    </location>
</feature>
<evidence type="ECO:0000256" key="4">
    <source>
        <dbReference type="ARBA" id="ARBA00022989"/>
    </source>
</evidence>
<dbReference type="OrthoDB" id="9809646at2"/>
<dbReference type="GO" id="GO:0005385">
    <property type="term" value="F:zinc ion transmembrane transporter activity"/>
    <property type="evidence" value="ECO:0007669"/>
    <property type="project" value="InterPro"/>
</dbReference>
<dbReference type="Pfam" id="PF01545">
    <property type="entry name" value="Cation_efflux"/>
    <property type="match status" value="1"/>
</dbReference>
<dbReference type="GO" id="GO:0006882">
    <property type="term" value="P:intracellular zinc ion homeostasis"/>
    <property type="evidence" value="ECO:0007669"/>
    <property type="project" value="InterPro"/>
</dbReference>
<gene>
    <name evidence="9" type="primary">czcD_2</name>
    <name evidence="9" type="ORF">Q31b_31820</name>
</gene>
<keyword evidence="10" id="KW-1185">Reference proteome</keyword>
<feature type="transmembrane region" description="Helical" evidence="7">
    <location>
        <begin position="121"/>
        <end position="144"/>
    </location>
</feature>
<feature type="transmembrane region" description="Helical" evidence="7">
    <location>
        <begin position="177"/>
        <end position="197"/>
    </location>
</feature>
<comment type="caution">
    <text evidence="9">The sequence shown here is derived from an EMBL/GenBank/DDBJ whole genome shotgun (WGS) entry which is preliminary data.</text>
</comment>
<dbReference type="GO" id="GO:0016020">
    <property type="term" value="C:membrane"/>
    <property type="evidence" value="ECO:0007669"/>
    <property type="project" value="UniProtKB-SubCell"/>
</dbReference>
<dbReference type="InterPro" id="IPR027469">
    <property type="entry name" value="Cation_efflux_TMD_sf"/>
</dbReference>
<dbReference type="Proteomes" id="UP000315471">
    <property type="component" value="Unassembled WGS sequence"/>
</dbReference>
<evidence type="ECO:0000259" key="8">
    <source>
        <dbReference type="Pfam" id="PF01545"/>
    </source>
</evidence>
<comment type="subcellular location">
    <subcellularLocation>
        <location evidence="1">Membrane</location>
        <topology evidence="1">Multi-pass membrane protein</topology>
    </subcellularLocation>
</comment>
<name>A0A5C6DV84_9BACT</name>
<dbReference type="Gene3D" id="1.20.1510.10">
    <property type="entry name" value="Cation efflux protein transmembrane domain"/>
    <property type="match status" value="1"/>
</dbReference>
<dbReference type="InterPro" id="IPR058533">
    <property type="entry name" value="Cation_efflux_TM"/>
</dbReference>
<sequence>MNKWEHDHSFGQDKKKPGEFRTLIVIAMTFTTMILEIVAGIIYGSMALLADGLHMASHASALMISMIAYVYARRYAHDKRFSFGTGKVNSLAGFTGAILLAAFALVMAWESVGRLFAPLPIAFNQALMVAVFGLVVNGLSVLVLGHDHGHHHDHEHHDEHAHDHSHHHEHDHNLRSAYLHVLADALTSVLAIFALLAGKYYALNWLDPVMGIVGAVLVARWSYGLLKMTIAVLLDHQGPQELQELIRRNIADIQGADVVDLHLWQIGPGMYSLIMSIATSDPLEVQLYKQAIPQDSGIVHITVEVHQDHNVSSQTG</sequence>
<evidence type="ECO:0000313" key="10">
    <source>
        <dbReference type="Proteomes" id="UP000315471"/>
    </source>
</evidence>